<dbReference type="InterPro" id="IPR006597">
    <property type="entry name" value="Sel1-like"/>
</dbReference>
<dbReference type="EMBL" id="JAOPGA020000876">
    <property type="protein sequence ID" value="KAL0482598.1"/>
    <property type="molecule type" value="Genomic_DNA"/>
</dbReference>
<dbReference type="GO" id="GO:0008270">
    <property type="term" value="F:zinc ion binding"/>
    <property type="evidence" value="ECO:0007669"/>
    <property type="project" value="UniProtKB-KW"/>
</dbReference>
<keyword evidence="3" id="KW-0862">Zinc</keyword>
<comment type="caution">
    <text evidence="7">The sequence shown here is derived from an EMBL/GenBank/DDBJ whole genome shotgun (WGS) entry which is preliminary data.</text>
</comment>
<dbReference type="SMART" id="SM00671">
    <property type="entry name" value="SEL1"/>
    <property type="match status" value="4"/>
</dbReference>
<keyword evidence="2 5" id="KW-0863">Zinc-finger</keyword>
<evidence type="ECO:0000256" key="4">
    <source>
        <dbReference type="ARBA" id="ARBA00038101"/>
    </source>
</evidence>
<dbReference type="InterPro" id="IPR002893">
    <property type="entry name" value="Znf_MYND"/>
</dbReference>
<dbReference type="PROSITE" id="PS50865">
    <property type="entry name" value="ZF_MYND_2"/>
    <property type="match status" value="1"/>
</dbReference>
<sequence>MHCTERDNRARLGIMLKMVESNGQKKDPEVYNEIALCYYKGSGTEVDMREARKWFQKSADMNNVRGRYHVGHIYDIFDHNIEKANEYYLKTLTTPGNEGYEMECKRRAKLALAVNYECKLADLRTAEKYYRSAIQDGDVQAVFNLGNMLHKEGNIKEAIKLYEIGVARDEPQSTFMLGQLCMLGPDHSIMDMDRAEELLNKASRMGVQDARGFLSKLTLIRKKFKEEDDKIVLYHCATCNKPEKPEERLRNCSACKKVKYCSRECQVQDWKEHKLVCTKNGQQSSADTPKTQYKIVATGIPAARSTNSKHDLFSVHPTNMSNVDTTIDSSGGMEMHIINGIRAPKIKKDALRYLKRYMSAPAKVNYLPWDKCIECPYCRNSSKDGGIMITEIMFRRMASSALSMRSMPRIWHVDCCKDMFEKSPSTEVASKIDLESFTVAAVDKIWERTEKDVEVFQGHLSTAMNNRK</sequence>
<dbReference type="SUPFAM" id="SSF81901">
    <property type="entry name" value="HCP-like"/>
    <property type="match status" value="2"/>
</dbReference>
<dbReference type="AlphaFoldDB" id="A0AAW2YYR6"/>
<comment type="similarity">
    <text evidence="4">Belongs to the sel-1 family.</text>
</comment>
<dbReference type="Pfam" id="PF08238">
    <property type="entry name" value="Sel1"/>
    <property type="match status" value="4"/>
</dbReference>
<evidence type="ECO:0000259" key="6">
    <source>
        <dbReference type="PROSITE" id="PS50865"/>
    </source>
</evidence>
<gene>
    <name evidence="7" type="ORF">AKO1_014314</name>
</gene>
<dbReference type="Gene3D" id="6.10.140.2220">
    <property type="match status" value="1"/>
</dbReference>
<proteinExistence type="inferred from homology"/>
<name>A0AAW2YYR6_9EUKA</name>
<evidence type="ECO:0000313" key="8">
    <source>
        <dbReference type="Proteomes" id="UP001431209"/>
    </source>
</evidence>
<dbReference type="Gene3D" id="1.25.40.10">
    <property type="entry name" value="Tetratricopeptide repeat domain"/>
    <property type="match status" value="2"/>
</dbReference>
<feature type="domain" description="MYND-type" evidence="6">
    <location>
        <begin position="236"/>
        <end position="277"/>
    </location>
</feature>
<keyword evidence="8" id="KW-1185">Reference proteome</keyword>
<reference evidence="7 8" key="1">
    <citation type="submission" date="2024-03" db="EMBL/GenBank/DDBJ databases">
        <title>The Acrasis kona genome and developmental transcriptomes reveal deep origins of eukaryotic multicellular pathways.</title>
        <authorList>
            <person name="Sheikh S."/>
            <person name="Fu C.-J."/>
            <person name="Brown M.W."/>
            <person name="Baldauf S.L."/>
        </authorList>
    </citation>
    <scope>NUCLEOTIDE SEQUENCE [LARGE SCALE GENOMIC DNA]</scope>
    <source>
        <strain evidence="7 8">ATCC MYA-3509</strain>
    </source>
</reference>
<evidence type="ECO:0000256" key="2">
    <source>
        <dbReference type="ARBA" id="ARBA00022771"/>
    </source>
</evidence>
<evidence type="ECO:0000256" key="5">
    <source>
        <dbReference type="PROSITE-ProRule" id="PRU00134"/>
    </source>
</evidence>
<dbReference type="InterPro" id="IPR050767">
    <property type="entry name" value="Sel1_AlgK"/>
</dbReference>
<accession>A0AAW2YYR6</accession>
<organism evidence="7 8">
    <name type="scientific">Acrasis kona</name>
    <dbReference type="NCBI Taxonomy" id="1008807"/>
    <lineage>
        <taxon>Eukaryota</taxon>
        <taxon>Discoba</taxon>
        <taxon>Heterolobosea</taxon>
        <taxon>Tetramitia</taxon>
        <taxon>Eutetramitia</taxon>
        <taxon>Acrasidae</taxon>
        <taxon>Acrasis</taxon>
    </lineage>
</organism>
<dbReference type="Proteomes" id="UP001431209">
    <property type="component" value="Unassembled WGS sequence"/>
</dbReference>
<evidence type="ECO:0000256" key="1">
    <source>
        <dbReference type="ARBA" id="ARBA00022723"/>
    </source>
</evidence>
<keyword evidence="1" id="KW-0479">Metal-binding</keyword>
<protein>
    <recommendedName>
        <fullName evidence="6">MYND-type domain-containing protein</fullName>
    </recommendedName>
</protein>
<dbReference type="InterPro" id="IPR011990">
    <property type="entry name" value="TPR-like_helical_dom_sf"/>
</dbReference>
<dbReference type="Pfam" id="PF01753">
    <property type="entry name" value="zf-MYND"/>
    <property type="match status" value="1"/>
</dbReference>
<evidence type="ECO:0000313" key="7">
    <source>
        <dbReference type="EMBL" id="KAL0482598.1"/>
    </source>
</evidence>
<dbReference type="SUPFAM" id="SSF144232">
    <property type="entry name" value="HIT/MYND zinc finger-like"/>
    <property type="match status" value="1"/>
</dbReference>
<dbReference type="PANTHER" id="PTHR11102:SF160">
    <property type="entry name" value="ERAD-ASSOCIATED E3 UBIQUITIN-PROTEIN LIGASE COMPONENT HRD3"/>
    <property type="match status" value="1"/>
</dbReference>
<evidence type="ECO:0000256" key="3">
    <source>
        <dbReference type="ARBA" id="ARBA00022833"/>
    </source>
</evidence>
<dbReference type="PANTHER" id="PTHR11102">
    <property type="entry name" value="SEL-1-LIKE PROTEIN"/>
    <property type="match status" value="1"/>
</dbReference>